<name>A0A8J2P3E9_9HEXA</name>
<evidence type="ECO:0000313" key="1">
    <source>
        <dbReference type="EMBL" id="CAG7724066.1"/>
    </source>
</evidence>
<dbReference type="EMBL" id="CAJVCH010105476">
    <property type="protein sequence ID" value="CAG7724066.1"/>
    <property type="molecule type" value="Genomic_DNA"/>
</dbReference>
<comment type="caution">
    <text evidence="1">The sequence shown here is derived from an EMBL/GenBank/DDBJ whole genome shotgun (WGS) entry which is preliminary data.</text>
</comment>
<dbReference type="Proteomes" id="UP000708208">
    <property type="component" value="Unassembled WGS sequence"/>
</dbReference>
<accession>A0A8J2P3E9</accession>
<evidence type="ECO:0000313" key="2">
    <source>
        <dbReference type="Proteomes" id="UP000708208"/>
    </source>
</evidence>
<protein>
    <submittedName>
        <fullName evidence="1">Uncharacterized protein</fullName>
    </submittedName>
</protein>
<dbReference type="AlphaFoldDB" id="A0A8J2P3E9"/>
<keyword evidence="2" id="KW-1185">Reference proteome</keyword>
<organism evidence="1 2">
    <name type="scientific">Allacma fusca</name>
    <dbReference type="NCBI Taxonomy" id="39272"/>
    <lineage>
        <taxon>Eukaryota</taxon>
        <taxon>Metazoa</taxon>
        <taxon>Ecdysozoa</taxon>
        <taxon>Arthropoda</taxon>
        <taxon>Hexapoda</taxon>
        <taxon>Collembola</taxon>
        <taxon>Symphypleona</taxon>
        <taxon>Sminthuridae</taxon>
        <taxon>Allacma</taxon>
    </lineage>
</organism>
<gene>
    <name evidence="1" type="ORF">AFUS01_LOCUS13108</name>
</gene>
<proteinExistence type="predicted"/>
<reference evidence="1" key="1">
    <citation type="submission" date="2021-06" db="EMBL/GenBank/DDBJ databases">
        <authorList>
            <person name="Hodson N. C."/>
            <person name="Mongue J. A."/>
            <person name="Jaron S. K."/>
        </authorList>
    </citation>
    <scope>NUCLEOTIDE SEQUENCE</scope>
</reference>
<sequence>MTTQLPFASSNPNRTSRACKVVVKYLLGMQHNPLDYKETKRFLAISFLMLNDKRYDGKGQIILGMPDVSWLDPSGLSHIFRISDETLASPDSRHFR</sequence>